<feature type="region of interest" description="Disordered" evidence="10">
    <location>
        <begin position="322"/>
        <end position="346"/>
    </location>
</feature>
<protein>
    <submittedName>
        <fullName evidence="13">Free fatty acid receptor 2-like</fullName>
    </submittedName>
</protein>
<evidence type="ECO:0000256" key="11">
    <source>
        <dbReference type="SAM" id="Phobius"/>
    </source>
</evidence>
<evidence type="ECO:0000256" key="9">
    <source>
        <dbReference type="RuleBase" id="RU000688"/>
    </source>
</evidence>
<evidence type="ECO:0000256" key="7">
    <source>
        <dbReference type="ARBA" id="ARBA00023170"/>
    </source>
</evidence>
<feature type="transmembrane region" description="Helical" evidence="11">
    <location>
        <begin position="85"/>
        <end position="108"/>
    </location>
</feature>
<keyword evidence="14" id="KW-1185">Reference proteome</keyword>
<reference evidence="13" key="2">
    <citation type="submission" date="2025-08" db="UniProtKB">
        <authorList>
            <consortium name="Ensembl"/>
        </authorList>
    </citation>
    <scope>IDENTIFICATION</scope>
</reference>
<comment type="subcellular location">
    <subcellularLocation>
        <location evidence="1">Cell membrane</location>
        <topology evidence="1">Multi-pass membrane protein</topology>
    </subcellularLocation>
</comment>
<dbReference type="KEGG" id="pmua:114603144"/>
<evidence type="ECO:0000256" key="8">
    <source>
        <dbReference type="ARBA" id="ARBA00023224"/>
    </source>
</evidence>
<feature type="transmembrane region" description="Helical" evidence="11">
    <location>
        <begin position="217"/>
        <end position="235"/>
    </location>
</feature>
<evidence type="ECO:0000256" key="10">
    <source>
        <dbReference type="SAM" id="MobiDB-lite"/>
    </source>
</evidence>
<dbReference type="Pfam" id="PF00001">
    <property type="entry name" value="7tm_1"/>
    <property type="match status" value="1"/>
</dbReference>
<keyword evidence="6 11" id="KW-0472">Membrane</keyword>
<organism evidence="13 14">
    <name type="scientific">Podarcis muralis</name>
    <name type="common">Wall lizard</name>
    <name type="synonym">Lacerta muralis</name>
    <dbReference type="NCBI Taxonomy" id="64176"/>
    <lineage>
        <taxon>Eukaryota</taxon>
        <taxon>Metazoa</taxon>
        <taxon>Chordata</taxon>
        <taxon>Craniata</taxon>
        <taxon>Vertebrata</taxon>
        <taxon>Euteleostomi</taxon>
        <taxon>Lepidosauria</taxon>
        <taxon>Squamata</taxon>
        <taxon>Bifurcata</taxon>
        <taxon>Unidentata</taxon>
        <taxon>Episquamata</taxon>
        <taxon>Laterata</taxon>
        <taxon>Lacertibaenia</taxon>
        <taxon>Lacertidae</taxon>
        <taxon>Podarcis</taxon>
    </lineage>
</organism>
<keyword evidence="8 9" id="KW-0807">Transducer</keyword>
<evidence type="ECO:0000256" key="3">
    <source>
        <dbReference type="ARBA" id="ARBA00022692"/>
    </source>
</evidence>
<dbReference type="PROSITE" id="PS00237">
    <property type="entry name" value="G_PROTEIN_RECEP_F1_1"/>
    <property type="match status" value="1"/>
</dbReference>
<keyword evidence="7 9" id="KW-0675">Receptor</keyword>
<dbReference type="GO" id="GO:0005886">
    <property type="term" value="C:plasma membrane"/>
    <property type="evidence" value="ECO:0007669"/>
    <property type="project" value="UniProtKB-SubCell"/>
</dbReference>
<dbReference type="PRINTS" id="PR01904">
    <property type="entry name" value="GPR40FAMILY"/>
</dbReference>
<dbReference type="GeneID" id="114603144"/>
<dbReference type="InterPro" id="IPR017452">
    <property type="entry name" value="GPCR_Rhodpsn_7TM"/>
</dbReference>
<reference evidence="13" key="3">
    <citation type="submission" date="2025-09" db="UniProtKB">
        <authorList>
            <consortium name="Ensembl"/>
        </authorList>
    </citation>
    <scope>IDENTIFICATION</scope>
</reference>
<feature type="transmembrane region" description="Helical" evidence="11">
    <location>
        <begin position="12"/>
        <end position="32"/>
    </location>
</feature>
<evidence type="ECO:0000256" key="6">
    <source>
        <dbReference type="ARBA" id="ARBA00023136"/>
    </source>
</evidence>
<dbReference type="GeneTree" id="ENSGT00990000203527"/>
<feature type="transmembrane region" description="Helical" evidence="11">
    <location>
        <begin position="255"/>
        <end position="272"/>
    </location>
</feature>
<accession>A0A670II50</accession>
<dbReference type="InterPro" id="IPR000276">
    <property type="entry name" value="GPCR_Rhodpsn"/>
</dbReference>
<evidence type="ECO:0000313" key="13">
    <source>
        <dbReference type="Ensembl" id="ENSPMRP00000011613.1"/>
    </source>
</evidence>
<evidence type="ECO:0000256" key="1">
    <source>
        <dbReference type="ARBA" id="ARBA00004651"/>
    </source>
</evidence>
<dbReference type="Ensembl" id="ENSPMRT00000012406.1">
    <property type="protein sequence ID" value="ENSPMRP00000011613.1"/>
    <property type="gene ID" value="ENSPMRG00000007785.1"/>
</dbReference>
<evidence type="ECO:0000313" key="14">
    <source>
        <dbReference type="Proteomes" id="UP000472272"/>
    </source>
</evidence>
<evidence type="ECO:0000256" key="5">
    <source>
        <dbReference type="ARBA" id="ARBA00023040"/>
    </source>
</evidence>
<dbReference type="PROSITE" id="PS50262">
    <property type="entry name" value="G_PROTEIN_RECEP_F1_2"/>
    <property type="match status" value="1"/>
</dbReference>
<reference evidence="13 14" key="1">
    <citation type="journal article" date="2019" name="Proc. Natl. Acad. Sci. U.S.A.">
        <title>Regulatory changes in pterin and carotenoid genes underlie balanced color polymorphisms in the wall lizard.</title>
        <authorList>
            <person name="Andrade P."/>
            <person name="Pinho C."/>
            <person name="Perez I de Lanuza G."/>
            <person name="Afonso S."/>
            <person name="Brejcha J."/>
            <person name="Rubin C.J."/>
            <person name="Wallerman O."/>
            <person name="Pereira P."/>
            <person name="Sabatino S.J."/>
            <person name="Bellati A."/>
            <person name="Pellitteri-Rosa D."/>
            <person name="Bosakova Z."/>
            <person name="Bunikis I."/>
            <person name="Carretero M.A."/>
            <person name="Feiner N."/>
            <person name="Marsik P."/>
            <person name="Pauperio F."/>
            <person name="Salvi D."/>
            <person name="Soler L."/>
            <person name="While G.M."/>
            <person name="Uller T."/>
            <person name="Font E."/>
            <person name="Andersson L."/>
            <person name="Carneiro M."/>
        </authorList>
    </citation>
    <scope>NUCLEOTIDE SEQUENCE</scope>
</reference>
<keyword evidence="5 9" id="KW-0297">G-protein coupled receptor</keyword>
<comment type="similarity">
    <text evidence="9">Belongs to the G-protein coupled receptor 1 family.</text>
</comment>
<keyword evidence="2" id="KW-1003">Cell membrane</keyword>
<dbReference type="OrthoDB" id="5961208at2759"/>
<dbReference type="PRINTS" id="PR00237">
    <property type="entry name" value="GPCRRHODOPSN"/>
</dbReference>
<keyword evidence="4 11" id="KW-1133">Transmembrane helix</keyword>
<dbReference type="PANTHER" id="PTHR45822">
    <property type="entry name" value="FREE FATTY ACID RECEPTOR 2-RELATED"/>
    <property type="match status" value="1"/>
</dbReference>
<gene>
    <name evidence="13" type="primary">LOC114603144</name>
</gene>
<feature type="transmembrane region" description="Helical" evidence="11">
    <location>
        <begin position="44"/>
        <end position="65"/>
    </location>
</feature>
<evidence type="ECO:0000256" key="4">
    <source>
        <dbReference type="ARBA" id="ARBA00022989"/>
    </source>
</evidence>
<proteinExistence type="inferred from homology"/>
<keyword evidence="3 9" id="KW-0812">Transmembrane</keyword>
<feature type="transmembrane region" description="Helical" evidence="11">
    <location>
        <begin position="129"/>
        <end position="146"/>
    </location>
</feature>
<dbReference type="SUPFAM" id="SSF81321">
    <property type="entry name" value="Family A G protein-coupled receptor-like"/>
    <property type="match status" value="1"/>
</dbReference>
<name>A0A670II50_PODMU</name>
<dbReference type="RefSeq" id="XP_028597768.1">
    <property type="nucleotide sequence ID" value="XM_028741935.1"/>
</dbReference>
<dbReference type="Proteomes" id="UP000472272">
    <property type="component" value="Chromosome 8"/>
</dbReference>
<dbReference type="PANTHER" id="PTHR45822:SF5">
    <property type="entry name" value="FREE FATTY ACID RECEPTOR 2"/>
    <property type="match status" value="1"/>
</dbReference>
<dbReference type="Gene3D" id="1.20.1070.10">
    <property type="entry name" value="Rhodopsin 7-helix transmembrane proteins"/>
    <property type="match status" value="1"/>
</dbReference>
<dbReference type="CDD" id="cd15170">
    <property type="entry name" value="7tmA_FFAR2_FFAR3"/>
    <property type="match status" value="1"/>
</dbReference>
<sequence>MTPMKKALVLGIYTFSFLTGLPSNLLAGYAFLKKVRQKPVPIDIFLCNLIISDLFLLCFLPFKMVEVANDMTWPLPGFLCPLTNFFFYSSIYLSTLFLMAVSVERYLCVAHPVKHKLNRKATSARAASIFFWFLACSHCASIVYAVEYHNRTPSDLNITTCYYSFSPEQLRILLPFRLELCLLLFCLPLAITLFCYVNVICILSTMPNIPPHKKKRAVCLAVATLLNFAIAFAPYNISHIVGFINKESPSWRVETFFLTSLNTTLDPIIFFFSSHTIRRTFGNCWFGMCSKIQAVVSPCCLCCCKTPEDNKAGAGHVTASDLPSGLAGAPTPTPFTTQQRSGSSDD</sequence>
<dbReference type="GO" id="GO:0071398">
    <property type="term" value="P:cellular response to fatty acid"/>
    <property type="evidence" value="ECO:0007669"/>
    <property type="project" value="TreeGrafter"/>
</dbReference>
<dbReference type="AlphaFoldDB" id="A0A670II50"/>
<dbReference type="InterPro" id="IPR013312">
    <property type="entry name" value="GPR40-rel_orph"/>
</dbReference>
<dbReference type="GO" id="GO:0004930">
    <property type="term" value="F:G protein-coupled receptor activity"/>
    <property type="evidence" value="ECO:0007669"/>
    <property type="project" value="UniProtKB-KW"/>
</dbReference>
<evidence type="ECO:0000256" key="2">
    <source>
        <dbReference type="ARBA" id="ARBA00022475"/>
    </source>
</evidence>
<feature type="transmembrane region" description="Helical" evidence="11">
    <location>
        <begin position="182"/>
        <end position="205"/>
    </location>
</feature>
<feature type="compositionally biased region" description="Polar residues" evidence="10">
    <location>
        <begin position="334"/>
        <end position="346"/>
    </location>
</feature>
<evidence type="ECO:0000259" key="12">
    <source>
        <dbReference type="PROSITE" id="PS50262"/>
    </source>
</evidence>
<dbReference type="OMA" id="CIAHPVK"/>
<feature type="domain" description="G-protein coupled receptors family 1 profile" evidence="12">
    <location>
        <begin position="23"/>
        <end position="270"/>
    </location>
</feature>